<sequence length="354" mass="39650">MEKKQYQLLGVMSGTSLDGIDIIEARFHFNSGTSYKILHGTTIPYDEFWKKKLSSAVNMDEQELQHLNFEYTRYLGNVLKQFIDENGLHGLDAICSHGHTVKHEPQNKYTLQIGNLKELAKITGQKVVCDFRVQDVQLGGQGAPLVAIGDKLLFSEYDYCLNLGGFANISTEEKNRRIAYDICAVNTVLNYYAHKLGLEYDEGGKIAASGKIIEELYGKLNSMRFYIEKPPKSLGIEWVNREILPLISQYEENIPDVLHTYIKHIAFQISEEVENSSEVKVLVTGGGAFNDFLITELGKKSSAQFVLPSAELINFKEALIFAFLGALKLRGENNILKSVTGAEKDHSSGVIFNP</sequence>
<dbReference type="NCBIfam" id="NF007144">
    <property type="entry name" value="PRK09585.2-3"/>
    <property type="match status" value="1"/>
</dbReference>
<dbReference type="GO" id="GO:0016301">
    <property type="term" value="F:kinase activity"/>
    <property type="evidence" value="ECO:0007669"/>
    <property type="project" value="UniProtKB-KW"/>
</dbReference>
<dbReference type="PANTHER" id="PTHR30605:SF0">
    <property type="entry name" value="ANHYDRO-N-ACETYLMURAMIC ACID KINASE"/>
    <property type="match status" value="1"/>
</dbReference>
<name>A0ABU3CBW3_9FLAO</name>
<comment type="caution">
    <text evidence="1">The sequence shown here is derived from an EMBL/GenBank/DDBJ whole genome shotgun (WGS) entry which is preliminary data.</text>
</comment>
<gene>
    <name evidence="1" type="ORF">RM553_13415</name>
</gene>
<organism evidence="1 2">
    <name type="scientific">Autumnicola tepida</name>
    <dbReference type="NCBI Taxonomy" id="3075595"/>
    <lineage>
        <taxon>Bacteria</taxon>
        <taxon>Pseudomonadati</taxon>
        <taxon>Bacteroidota</taxon>
        <taxon>Flavobacteriia</taxon>
        <taxon>Flavobacteriales</taxon>
        <taxon>Flavobacteriaceae</taxon>
        <taxon>Autumnicola</taxon>
    </lineage>
</organism>
<dbReference type="Proteomes" id="UP001262889">
    <property type="component" value="Unassembled WGS sequence"/>
</dbReference>
<dbReference type="InterPro" id="IPR005338">
    <property type="entry name" value="Anhydro_N_Ac-Mur_kinase"/>
</dbReference>
<dbReference type="SUPFAM" id="SSF53067">
    <property type="entry name" value="Actin-like ATPase domain"/>
    <property type="match status" value="1"/>
</dbReference>
<proteinExistence type="predicted"/>
<keyword evidence="1" id="KW-0418">Kinase</keyword>
<reference evidence="1 2" key="1">
    <citation type="submission" date="2023-09" db="EMBL/GenBank/DDBJ databases">
        <authorList>
            <person name="Rey-Velasco X."/>
        </authorList>
    </citation>
    <scope>NUCLEOTIDE SEQUENCE [LARGE SCALE GENOMIC DNA]</scope>
    <source>
        <strain evidence="1 2">F363</strain>
    </source>
</reference>
<dbReference type="Gene3D" id="3.30.420.40">
    <property type="match status" value="2"/>
</dbReference>
<keyword evidence="2" id="KW-1185">Reference proteome</keyword>
<dbReference type="EC" id="2.7.1.170" evidence="1"/>
<dbReference type="EMBL" id="JAVRHQ010000017">
    <property type="protein sequence ID" value="MDT0643832.1"/>
    <property type="molecule type" value="Genomic_DNA"/>
</dbReference>
<evidence type="ECO:0000313" key="2">
    <source>
        <dbReference type="Proteomes" id="UP001262889"/>
    </source>
</evidence>
<dbReference type="InterPro" id="IPR043129">
    <property type="entry name" value="ATPase_NBD"/>
</dbReference>
<accession>A0ABU3CBW3</accession>
<dbReference type="Pfam" id="PF03702">
    <property type="entry name" value="AnmK"/>
    <property type="match status" value="1"/>
</dbReference>
<protein>
    <submittedName>
        <fullName evidence="1">Anhydro-N-acetylmuramic acid kinase</fullName>
        <ecNumber evidence="1">2.7.1.170</ecNumber>
    </submittedName>
</protein>
<evidence type="ECO:0000313" key="1">
    <source>
        <dbReference type="EMBL" id="MDT0643832.1"/>
    </source>
</evidence>
<dbReference type="RefSeq" id="WP_311535451.1">
    <property type="nucleotide sequence ID" value="NZ_JAVRHQ010000017.1"/>
</dbReference>
<keyword evidence="1" id="KW-0808">Transferase</keyword>
<dbReference type="PANTHER" id="PTHR30605">
    <property type="entry name" value="ANHYDRO-N-ACETYLMURAMIC ACID KINASE"/>
    <property type="match status" value="1"/>
</dbReference>